<dbReference type="GO" id="GO:0034040">
    <property type="term" value="F:ATPase-coupled lipid transmembrane transporter activity"/>
    <property type="evidence" value="ECO:0007669"/>
    <property type="project" value="TreeGrafter"/>
</dbReference>
<dbReference type="SMART" id="SM00382">
    <property type="entry name" value="AAA"/>
    <property type="match status" value="1"/>
</dbReference>
<evidence type="ECO:0000313" key="10">
    <source>
        <dbReference type="EMBL" id="SDF71397.1"/>
    </source>
</evidence>
<feature type="transmembrane region" description="Helical" evidence="7">
    <location>
        <begin position="168"/>
        <end position="187"/>
    </location>
</feature>
<comment type="subcellular location">
    <subcellularLocation>
        <location evidence="1">Cell membrane</location>
        <topology evidence="1">Multi-pass membrane protein</topology>
    </subcellularLocation>
</comment>
<reference evidence="10 11" key="1">
    <citation type="submission" date="2016-10" db="EMBL/GenBank/DDBJ databases">
        <authorList>
            <person name="de Groot N.N."/>
        </authorList>
    </citation>
    <scope>NUCLEOTIDE SEQUENCE [LARGE SCALE GENOMIC DNA]</scope>
    <source>
        <strain evidence="10 11">DSM 28129</strain>
    </source>
</reference>
<dbReference type="RefSeq" id="WP_091231422.1">
    <property type="nucleotide sequence ID" value="NZ_FNBG01000015.1"/>
</dbReference>
<dbReference type="PROSITE" id="PS50929">
    <property type="entry name" value="ABC_TM1F"/>
    <property type="match status" value="1"/>
</dbReference>
<dbReference type="Gene3D" id="3.40.50.300">
    <property type="entry name" value="P-loop containing nucleotide triphosphate hydrolases"/>
    <property type="match status" value="1"/>
</dbReference>
<keyword evidence="5 7" id="KW-1133">Transmembrane helix</keyword>
<dbReference type="PROSITE" id="PS50893">
    <property type="entry name" value="ABC_TRANSPORTER_2"/>
    <property type="match status" value="1"/>
</dbReference>
<keyword evidence="4 10" id="KW-0067">ATP-binding</keyword>
<dbReference type="InterPro" id="IPR039421">
    <property type="entry name" value="Type_1_exporter"/>
</dbReference>
<feature type="domain" description="ABC transmembrane type-1" evidence="9">
    <location>
        <begin position="29"/>
        <end position="314"/>
    </location>
</feature>
<dbReference type="PROSITE" id="PS00211">
    <property type="entry name" value="ABC_TRANSPORTER_1"/>
    <property type="match status" value="1"/>
</dbReference>
<evidence type="ECO:0000256" key="6">
    <source>
        <dbReference type="ARBA" id="ARBA00023136"/>
    </source>
</evidence>
<dbReference type="GO" id="GO:0005886">
    <property type="term" value="C:plasma membrane"/>
    <property type="evidence" value="ECO:0007669"/>
    <property type="project" value="UniProtKB-SubCell"/>
</dbReference>
<dbReference type="Gene3D" id="1.20.1560.10">
    <property type="entry name" value="ABC transporter type 1, transmembrane domain"/>
    <property type="match status" value="1"/>
</dbReference>
<dbReference type="InterPro" id="IPR003593">
    <property type="entry name" value="AAA+_ATPase"/>
</dbReference>
<keyword evidence="6 7" id="KW-0472">Membrane</keyword>
<feature type="transmembrane region" description="Helical" evidence="7">
    <location>
        <begin position="67"/>
        <end position="87"/>
    </location>
</feature>
<evidence type="ECO:0000256" key="5">
    <source>
        <dbReference type="ARBA" id="ARBA00022989"/>
    </source>
</evidence>
<dbReference type="Proteomes" id="UP000198972">
    <property type="component" value="Unassembled WGS sequence"/>
</dbReference>
<accession>A0A1G7NBW6</accession>
<evidence type="ECO:0000256" key="3">
    <source>
        <dbReference type="ARBA" id="ARBA00022741"/>
    </source>
</evidence>
<evidence type="ECO:0000256" key="7">
    <source>
        <dbReference type="SAM" id="Phobius"/>
    </source>
</evidence>
<dbReference type="InterPro" id="IPR017871">
    <property type="entry name" value="ABC_transporter-like_CS"/>
</dbReference>
<name>A0A1G7NBW6_9BACL</name>
<keyword evidence="2 7" id="KW-0812">Transmembrane</keyword>
<dbReference type="InterPro" id="IPR036640">
    <property type="entry name" value="ABC1_TM_sf"/>
</dbReference>
<evidence type="ECO:0000256" key="4">
    <source>
        <dbReference type="ARBA" id="ARBA00022840"/>
    </source>
</evidence>
<protein>
    <submittedName>
        <fullName evidence="10">ATP-binding cassette, subfamily B</fullName>
    </submittedName>
</protein>
<organism evidence="10 11">
    <name type="scientific">Fontibacillus panacisegetis</name>
    <dbReference type="NCBI Taxonomy" id="670482"/>
    <lineage>
        <taxon>Bacteria</taxon>
        <taxon>Bacillati</taxon>
        <taxon>Bacillota</taxon>
        <taxon>Bacilli</taxon>
        <taxon>Bacillales</taxon>
        <taxon>Paenibacillaceae</taxon>
        <taxon>Fontibacillus</taxon>
    </lineage>
</organism>
<keyword evidence="11" id="KW-1185">Reference proteome</keyword>
<sequence>MESFKVLARGAVYSLITVWSINKTFLLKSIFISVALGLIPFISVWLMQELVNEVITVIQEGKSYEKAILYLICQMTIIILAFILQLLSQLSVQKLENIAGLVLKKAVLTKITKLPLLTFEDPAFYDKNLRVINSHSYIVSMVKDLFSLGSYIITVLSLVIYLANIHWFLILIVFIFSIPILLIDINFGNKRYNLTQFLTPHHRRELYITDLLNQRDSVKEVRLFGLGFYLIEQWSFYFKLNAQEKYKLLLKQSKWEVMGSILMTLTYIASGIFIVGLVSKKKLEVGVFLGALQSIQNIQSNLMEIIKIISSLYETSLFIREFELFQHQEEVESSFPRAHCNAIYTISLKNLSFTYPNQQQLSLKNINLCIEKGKKVVIVGENGSGKTTLIKCIAGLYKTSEQMIYVNDVPLEVVDTASYQKRISVLFQDFVQYEFSVKDNIGFGDIERLDNHSEITNAAQSTGIHDHILTLPEQYNSLLGRFFDGGNELSGGQWQKVAIARAIFKNSDVIILDEPTSALDSQSELEIIEHLFRDSEKSVLIITHRLGAAFLADHVIVMKHGEIVEEGSHAELLKLKGEYSRLYLAQTKMYESKKEVVV</sequence>
<evidence type="ECO:0000256" key="1">
    <source>
        <dbReference type="ARBA" id="ARBA00004651"/>
    </source>
</evidence>
<feature type="domain" description="ABC transporter" evidence="8">
    <location>
        <begin position="346"/>
        <end position="585"/>
    </location>
</feature>
<dbReference type="AlphaFoldDB" id="A0A1G7NBW6"/>
<evidence type="ECO:0000313" key="11">
    <source>
        <dbReference type="Proteomes" id="UP000198972"/>
    </source>
</evidence>
<dbReference type="PANTHER" id="PTHR24221:SF654">
    <property type="entry name" value="ATP-BINDING CASSETTE SUB-FAMILY B MEMBER 6"/>
    <property type="match status" value="1"/>
</dbReference>
<proteinExistence type="predicted"/>
<evidence type="ECO:0000259" key="8">
    <source>
        <dbReference type="PROSITE" id="PS50893"/>
    </source>
</evidence>
<gene>
    <name evidence="10" type="ORF">SAMN04488542_11595</name>
</gene>
<dbReference type="STRING" id="670482.SAMN04488542_11595"/>
<dbReference type="InterPro" id="IPR011527">
    <property type="entry name" value="ABC1_TM_dom"/>
</dbReference>
<dbReference type="SUPFAM" id="SSF52540">
    <property type="entry name" value="P-loop containing nucleoside triphosphate hydrolases"/>
    <property type="match status" value="1"/>
</dbReference>
<keyword evidence="3" id="KW-0547">Nucleotide-binding</keyword>
<dbReference type="GO" id="GO:0005524">
    <property type="term" value="F:ATP binding"/>
    <property type="evidence" value="ECO:0007669"/>
    <property type="project" value="UniProtKB-KW"/>
</dbReference>
<dbReference type="InterPro" id="IPR003439">
    <property type="entry name" value="ABC_transporter-like_ATP-bd"/>
</dbReference>
<dbReference type="GO" id="GO:0016887">
    <property type="term" value="F:ATP hydrolysis activity"/>
    <property type="evidence" value="ECO:0007669"/>
    <property type="project" value="InterPro"/>
</dbReference>
<feature type="transmembrane region" description="Helical" evidence="7">
    <location>
        <begin position="145"/>
        <end position="162"/>
    </location>
</feature>
<feature type="transmembrane region" description="Helical" evidence="7">
    <location>
        <begin position="25"/>
        <end position="47"/>
    </location>
</feature>
<dbReference type="Pfam" id="PF00005">
    <property type="entry name" value="ABC_tran"/>
    <property type="match status" value="1"/>
</dbReference>
<dbReference type="SUPFAM" id="SSF90123">
    <property type="entry name" value="ABC transporter transmembrane region"/>
    <property type="match status" value="1"/>
</dbReference>
<evidence type="ECO:0000256" key="2">
    <source>
        <dbReference type="ARBA" id="ARBA00022692"/>
    </source>
</evidence>
<dbReference type="PANTHER" id="PTHR24221">
    <property type="entry name" value="ATP-BINDING CASSETTE SUB-FAMILY B"/>
    <property type="match status" value="1"/>
</dbReference>
<dbReference type="OrthoDB" id="9806127at2"/>
<evidence type="ECO:0000259" key="9">
    <source>
        <dbReference type="PROSITE" id="PS50929"/>
    </source>
</evidence>
<dbReference type="GO" id="GO:0140359">
    <property type="term" value="F:ABC-type transporter activity"/>
    <property type="evidence" value="ECO:0007669"/>
    <property type="project" value="InterPro"/>
</dbReference>
<dbReference type="EMBL" id="FNBG01000015">
    <property type="protein sequence ID" value="SDF71397.1"/>
    <property type="molecule type" value="Genomic_DNA"/>
</dbReference>
<dbReference type="InterPro" id="IPR027417">
    <property type="entry name" value="P-loop_NTPase"/>
</dbReference>
<feature type="transmembrane region" description="Helical" evidence="7">
    <location>
        <begin position="257"/>
        <end position="278"/>
    </location>
</feature>